<dbReference type="Proteomes" id="UP001607302">
    <property type="component" value="Unassembled WGS sequence"/>
</dbReference>
<dbReference type="EMBL" id="JAUDFV010000167">
    <property type="protein sequence ID" value="KAL2711997.1"/>
    <property type="molecule type" value="Genomic_DNA"/>
</dbReference>
<comment type="caution">
    <text evidence="2">The sequence shown here is derived from an EMBL/GenBank/DDBJ whole genome shotgun (WGS) entry which is preliminary data.</text>
</comment>
<dbReference type="AlphaFoldDB" id="A0ABD1ZV43"/>
<feature type="transmembrane region" description="Helical" evidence="1">
    <location>
        <begin position="63"/>
        <end position="80"/>
    </location>
</feature>
<name>A0ABD1ZV43_VESSQ</name>
<proteinExistence type="predicted"/>
<organism evidence="2 3">
    <name type="scientific">Vespula squamosa</name>
    <name type="common">Southern yellow jacket</name>
    <name type="synonym">Wasp</name>
    <dbReference type="NCBI Taxonomy" id="30214"/>
    <lineage>
        <taxon>Eukaryota</taxon>
        <taxon>Metazoa</taxon>
        <taxon>Ecdysozoa</taxon>
        <taxon>Arthropoda</taxon>
        <taxon>Hexapoda</taxon>
        <taxon>Insecta</taxon>
        <taxon>Pterygota</taxon>
        <taxon>Neoptera</taxon>
        <taxon>Endopterygota</taxon>
        <taxon>Hymenoptera</taxon>
        <taxon>Apocrita</taxon>
        <taxon>Aculeata</taxon>
        <taxon>Vespoidea</taxon>
        <taxon>Vespidae</taxon>
        <taxon>Vespinae</taxon>
        <taxon>Vespula</taxon>
    </lineage>
</organism>
<reference evidence="2 3" key="1">
    <citation type="journal article" date="2024" name="Ann. Entomol. Soc. Am.">
        <title>Genomic analyses of the southern and eastern yellowjacket wasps (Hymenoptera: Vespidae) reveal evolutionary signatures of social life.</title>
        <authorList>
            <person name="Catto M.A."/>
            <person name="Caine P.B."/>
            <person name="Orr S.E."/>
            <person name="Hunt B.G."/>
            <person name="Goodisman M.A.D."/>
        </authorList>
    </citation>
    <scope>NUCLEOTIDE SEQUENCE [LARGE SCALE GENOMIC DNA]</scope>
    <source>
        <strain evidence="2">233</strain>
        <tissue evidence="2">Head and thorax</tissue>
    </source>
</reference>
<keyword evidence="3" id="KW-1185">Reference proteome</keyword>
<keyword evidence="1" id="KW-0812">Transmembrane</keyword>
<sequence>MVESLNFKQNKILNIEFDLIGIRKISKLSDTLNNEIKHFANFFLFSTLLKCCMFIGIYIPTDILKLILYIVAYAYFGWEMKKKEDKRVHKDIKKKIKRITHSILIQIPCIMG</sequence>
<evidence type="ECO:0000313" key="3">
    <source>
        <dbReference type="Proteomes" id="UP001607302"/>
    </source>
</evidence>
<evidence type="ECO:0000256" key="1">
    <source>
        <dbReference type="SAM" id="Phobius"/>
    </source>
</evidence>
<keyword evidence="1" id="KW-1133">Transmembrane helix</keyword>
<accession>A0ABD1ZV43</accession>
<gene>
    <name evidence="2" type="ORF">V1478_018232</name>
</gene>
<protein>
    <submittedName>
        <fullName evidence="2">Uncharacterized protein</fullName>
    </submittedName>
</protein>
<evidence type="ECO:0000313" key="2">
    <source>
        <dbReference type="EMBL" id="KAL2711997.1"/>
    </source>
</evidence>
<keyword evidence="1" id="KW-0472">Membrane</keyword>